<dbReference type="InterPro" id="IPR011990">
    <property type="entry name" value="TPR-like_helical_dom_sf"/>
</dbReference>
<dbReference type="EMBL" id="VSWC01000106">
    <property type="protein sequence ID" value="KAA1085767.1"/>
    <property type="molecule type" value="Genomic_DNA"/>
</dbReference>
<dbReference type="EMBL" id="VDEP01000036">
    <property type="protein sequence ID" value="KAA1136173.1"/>
    <property type="molecule type" value="Genomic_DNA"/>
</dbReference>
<dbReference type="Proteomes" id="UP000325313">
    <property type="component" value="Unassembled WGS sequence"/>
</dbReference>
<reference evidence="4 5" key="1">
    <citation type="submission" date="2019-05" db="EMBL/GenBank/DDBJ databases">
        <title>Emergence of the Ug99 lineage of the wheat stem rust pathogen through somatic hybridization.</title>
        <authorList>
            <person name="Li F."/>
            <person name="Upadhyaya N.M."/>
            <person name="Sperschneider J."/>
            <person name="Matny O."/>
            <person name="Nguyen-Phuc H."/>
            <person name="Mago R."/>
            <person name="Raley C."/>
            <person name="Miller M.E."/>
            <person name="Silverstein K.A.T."/>
            <person name="Henningsen E."/>
            <person name="Hirsch C.D."/>
            <person name="Visser B."/>
            <person name="Pretorius Z.A."/>
            <person name="Steffenson B.J."/>
            <person name="Schwessinger B."/>
            <person name="Dodds P.N."/>
            <person name="Figueroa M."/>
        </authorList>
    </citation>
    <scope>NUCLEOTIDE SEQUENCE [LARGE SCALE GENOMIC DNA]</scope>
    <source>
        <strain evidence="2">21-0</strain>
        <strain evidence="3 5">Ug99</strain>
    </source>
</reference>
<sequence length="446" mass="49978">MSTRLFTEERDVILDPLKAHRCRLIKDKEEFEPMTRASEIMLTAEEPSIRTYFCAKSVVTDYIRNHPNDPRGYKELGKVHLYSCVPENIDLAEEAFKKVQSLSGNIDAEGWYLWSMCHRIRMFGCGSTSQRSDESKTLNLQNGKRYLRLTEKGLKLALKHSNGSNVYRFALSDFYSSTNRLSKALSTLQSGISASQQTQVDAAIFHQLGRFGISCINGLQERGRQDGAKEVGMGALQYYRQAIEIGGNDTEEWKAELANAELIVDQLVEQTSDLADFSTEPDFNPSGPISLKRWLTASPVSTQQGDDSLSPEEADVSGRLSDPISKESAANLTEFLDRIENQAQTYQNGDPDGLIENFRWPHPPSRLGEPRLLSHQPGPSMNPCRRNWGDSVGPTSFLSGPTFCHLAERKPNNRPLPDSYNLTSEYTVDEFDEDELIPSPSCTCST</sequence>
<keyword evidence="4" id="KW-1185">Reference proteome</keyword>
<organism evidence="3 5">
    <name type="scientific">Puccinia graminis f. sp. tritici</name>
    <dbReference type="NCBI Taxonomy" id="56615"/>
    <lineage>
        <taxon>Eukaryota</taxon>
        <taxon>Fungi</taxon>
        <taxon>Dikarya</taxon>
        <taxon>Basidiomycota</taxon>
        <taxon>Pucciniomycotina</taxon>
        <taxon>Pucciniomycetes</taxon>
        <taxon>Pucciniales</taxon>
        <taxon>Pucciniaceae</taxon>
        <taxon>Puccinia</taxon>
    </lineage>
</organism>
<evidence type="ECO:0000256" key="1">
    <source>
        <dbReference type="SAM" id="MobiDB-lite"/>
    </source>
</evidence>
<evidence type="ECO:0000313" key="5">
    <source>
        <dbReference type="Proteomes" id="UP000325313"/>
    </source>
</evidence>
<dbReference type="Gene3D" id="1.25.40.10">
    <property type="entry name" value="Tetratricopeptide repeat domain"/>
    <property type="match status" value="1"/>
</dbReference>
<dbReference type="AlphaFoldDB" id="A0A5B0SG08"/>
<feature type="region of interest" description="Disordered" evidence="1">
    <location>
        <begin position="345"/>
        <end position="387"/>
    </location>
</feature>
<evidence type="ECO:0000313" key="3">
    <source>
        <dbReference type="EMBL" id="KAA1136173.1"/>
    </source>
</evidence>
<gene>
    <name evidence="2" type="ORF">PGT21_018691</name>
    <name evidence="3" type="ORF">PGTUg99_034260</name>
</gene>
<evidence type="ECO:0000313" key="2">
    <source>
        <dbReference type="EMBL" id="KAA1085767.1"/>
    </source>
</evidence>
<feature type="region of interest" description="Disordered" evidence="1">
    <location>
        <begin position="300"/>
        <end position="325"/>
    </location>
</feature>
<evidence type="ECO:0000313" key="4">
    <source>
        <dbReference type="Proteomes" id="UP000324748"/>
    </source>
</evidence>
<name>A0A5B0SG08_PUCGR</name>
<accession>A0A5B0SG08</accession>
<dbReference type="Proteomes" id="UP000324748">
    <property type="component" value="Unassembled WGS sequence"/>
</dbReference>
<proteinExistence type="predicted"/>
<comment type="caution">
    <text evidence="3">The sequence shown here is derived from an EMBL/GenBank/DDBJ whole genome shotgun (WGS) entry which is preliminary data.</text>
</comment>
<dbReference type="OrthoDB" id="2495502at2759"/>
<protein>
    <submittedName>
        <fullName evidence="3">Uncharacterized protein</fullName>
    </submittedName>
</protein>